<evidence type="ECO:0000256" key="1">
    <source>
        <dbReference type="SAM" id="MobiDB-lite"/>
    </source>
</evidence>
<accession>A0ABP0P0G7</accession>
<feature type="transmembrane region" description="Helical" evidence="2">
    <location>
        <begin position="446"/>
        <end position="469"/>
    </location>
</feature>
<dbReference type="EMBL" id="CAXAMN010022306">
    <property type="protein sequence ID" value="CAK9068274.1"/>
    <property type="molecule type" value="Genomic_DNA"/>
</dbReference>
<sequence>MSCGCRLARTMFRCCSAAFHAIYSILRNGLWDDPAEAVTGAVYKEFSKQVEAKGIHPNAAVYLTWRYCYLKCFILIGVVWAVSSWSSWLPDRAFLDNFVRNLPEEIQANRFETFIVVMSWWDPALILVWLSSFLVVLCSIFLAAPSRVLKYKNSHLSRYLVWGAWLWNFALPFAALLLFPIRFTIDWAGVQEDLCVVAVARSMNSAGTDLNSAVEQLQQQKLLAHNVQSLLVSQEEQRQVTEVSARAWCQEQGQDWFQVFCQEIMECVVTVDQRCRAEVCPSAPDEELRDCLGQCLEYAQRGSVGQQFMESLSQCGSLPSHLKAPRGNFSNALQNISQCGGSIDLEVLQLMQLQQELNYKDQCTYSSLAVDRVEFVAGAFVGINAGMLLLPSALSILGGLAESIFNLKVLLPGHQEFPFLLLLTSFEALPIYAALLAVVQQSLGDSVLFVACLAFICYVGLPALTGCLTRHLRPGPEHRWLFYRRVWLEYSLRAALVLVMFISFGNYLRNLVGERFVQDHPVRLLLLTTLSYFTRKSLTAVASTDAAVSAFLQCEHWRRSFAAEDRKANEERLVSLTPILLQGKPPTVGPLAETKDGARGESKDVNQDGLQNQREEVKQELAVSVDPVDPPHPHHMEQ</sequence>
<dbReference type="Proteomes" id="UP001642484">
    <property type="component" value="Unassembled WGS sequence"/>
</dbReference>
<feature type="region of interest" description="Disordered" evidence="1">
    <location>
        <begin position="584"/>
        <end position="638"/>
    </location>
</feature>
<keyword evidence="2" id="KW-0472">Membrane</keyword>
<feature type="transmembrane region" description="Helical" evidence="2">
    <location>
        <begin position="490"/>
        <end position="508"/>
    </location>
</feature>
<feature type="transmembrane region" description="Helical" evidence="2">
    <location>
        <begin position="124"/>
        <end position="144"/>
    </location>
</feature>
<feature type="compositionally biased region" description="Basic and acidic residues" evidence="1">
    <location>
        <begin position="593"/>
        <end position="606"/>
    </location>
</feature>
<feature type="transmembrane region" description="Helical" evidence="2">
    <location>
        <begin position="419"/>
        <end position="440"/>
    </location>
</feature>
<feature type="compositionally biased region" description="Basic and acidic residues" evidence="1">
    <location>
        <begin position="629"/>
        <end position="638"/>
    </location>
</feature>
<name>A0ABP0P0G7_9DINO</name>
<evidence type="ECO:0000313" key="3">
    <source>
        <dbReference type="EMBL" id="CAK9068274.1"/>
    </source>
</evidence>
<comment type="caution">
    <text evidence="3">The sequence shown here is derived from an EMBL/GenBank/DDBJ whole genome shotgun (WGS) entry which is preliminary data.</text>
</comment>
<reference evidence="3 4" key="1">
    <citation type="submission" date="2024-02" db="EMBL/GenBank/DDBJ databases">
        <authorList>
            <person name="Chen Y."/>
            <person name="Shah S."/>
            <person name="Dougan E. K."/>
            <person name="Thang M."/>
            <person name="Chan C."/>
        </authorList>
    </citation>
    <scope>NUCLEOTIDE SEQUENCE [LARGE SCALE GENOMIC DNA]</scope>
</reference>
<organism evidence="3 4">
    <name type="scientific">Durusdinium trenchii</name>
    <dbReference type="NCBI Taxonomy" id="1381693"/>
    <lineage>
        <taxon>Eukaryota</taxon>
        <taxon>Sar</taxon>
        <taxon>Alveolata</taxon>
        <taxon>Dinophyceae</taxon>
        <taxon>Suessiales</taxon>
        <taxon>Symbiodiniaceae</taxon>
        <taxon>Durusdinium</taxon>
    </lineage>
</organism>
<evidence type="ECO:0000256" key="2">
    <source>
        <dbReference type="SAM" id="Phobius"/>
    </source>
</evidence>
<feature type="transmembrane region" description="Helical" evidence="2">
    <location>
        <begin position="156"/>
        <end position="179"/>
    </location>
</feature>
<gene>
    <name evidence="3" type="ORF">CCMP2556_LOCUS33534</name>
</gene>
<evidence type="ECO:0000313" key="4">
    <source>
        <dbReference type="Proteomes" id="UP001642484"/>
    </source>
</evidence>
<keyword evidence="2" id="KW-0812">Transmembrane</keyword>
<keyword evidence="4" id="KW-1185">Reference proteome</keyword>
<protein>
    <submittedName>
        <fullName evidence="3">Uncharacterized protein</fullName>
    </submittedName>
</protein>
<keyword evidence="2" id="KW-1133">Transmembrane helix</keyword>
<feature type="transmembrane region" description="Helical" evidence="2">
    <location>
        <begin position="68"/>
        <end position="88"/>
    </location>
</feature>
<proteinExistence type="predicted"/>